<keyword evidence="3" id="KW-0813">Transport</keyword>
<comment type="similarity">
    <text evidence="2">Belongs to the major facilitator superfamily. Vesicular transporter family.</text>
</comment>
<feature type="transmembrane region" description="Helical" evidence="8">
    <location>
        <begin position="355"/>
        <end position="372"/>
    </location>
</feature>
<dbReference type="InterPro" id="IPR001958">
    <property type="entry name" value="Tet-R_TetA/multi-R_MdtG-like"/>
</dbReference>
<dbReference type="InterPro" id="IPR011701">
    <property type="entry name" value="MFS"/>
</dbReference>
<feature type="transmembrane region" description="Helical" evidence="8">
    <location>
        <begin position="68"/>
        <end position="88"/>
    </location>
</feature>
<evidence type="ECO:0000256" key="5">
    <source>
        <dbReference type="ARBA" id="ARBA00022989"/>
    </source>
</evidence>
<dbReference type="PROSITE" id="PS50850">
    <property type="entry name" value="MFS"/>
    <property type="match status" value="1"/>
</dbReference>
<dbReference type="Pfam" id="PF07690">
    <property type="entry name" value="MFS_1"/>
    <property type="match status" value="2"/>
</dbReference>
<dbReference type="AlphaFoldDB" id="A0A8H5CAU3"/>
<accession>A0A8H5CAU3</accession>
<organism evidence="10 11">
    <name type="scientific">Tetrapyrgos nigripes</name>
    <dbReference type="NCBI Taxonomy" id="182062"/>
    <lineage>
        <taxon>Eukaryota</taxon>
        <taxon>Fungi</taxon>
        <taxon>Dikarya</taxon>
        <taxon>Basidiomycota</taxon>
        <taxon>Agaricomycotina</taxon>
        <taxon>Agaricomycetes</taxon>
        <taxon>Agaricomycetidae</taxon>
        <taxon>Agaricales</taxon>
        <taxon>Marasmiineae</taxon>
        <taxon>Marasmiaceae</taxon>
        <taxon>Tetrapyrgos</taxon>
    </lineage>
</organism>
<evidence type="ECO:0000256" key="8">
    <source>
        <dbReference type="SAM" id="Phobius"/>
    </source>
</evidence>
<dbReference type="PRINTS" id="PR01035">
    <property type="entry name" value="TCRTETA"/>
</dbReference>
<feature type="transmembrane region" description="Helical" evidence="8">
    <location>
        <begin position="128"/>
        <end position="146"/>
    </location>
</feature>
<evidence type="ECO:0000256" key="7">
    <source>
        <dbReference type="SAM" id="MobiDB-lite"/>
    </source>
</evidence>
<dbReference type="Gene3D" id="1.20.1250.20">
    <property type="entry name" value="MFS general substrate transporter like domains"/>
    <property type="match status" value="2"/>
</dbReference>
<feature type="region of interest" description="Disordered" evidence="7">
    <location>
        <begin position="228"/>
        <end position="273"/>
    </location>
</feature>
<protein>
    <recommendedName>
        <fullName evidence="9">Major facilitator superfamily (MFS) profile domain-containing protein</fullName>
    </recommendedName>
</protein>
<dbReference type="InterPro" id="IPR020846">
    <property type="entry name" value="MFS_dom"/>
</dbReference>
<dbReference type="EMBL" id="JAACJM010000196">
    <property type="protein sequence ID" value="KAF5338417.1"/>
    <property type="molecule type" value="Genomic_DNA"/>
</dbReference>
<dbReference type="SUPFAM" id="SSF103473">
    <property type="entry name" value="MFS general substrate transporter"/>
    <property type="match status" value="1"/>
</dbReference>
<dbReference type="Proteomes" id="UP000559256">
    <property type="component" value="Unassembled WGS sequence"/>
</dbReference>
<feature type="transmembrane region" description="Helical" evidence="8">
    <location>
        <begin position="417"/>
        <end position="437"/>
    </location>
</feature>
<evidence type="ECO:0000256" key="4">
    <source>
        <dbReference type="ARBA" id="ARBA00022692"/>
    </source>
</evidence>
<feature type="transmembrane region" description="Helical" evidence="8">
    <location>
        <begin position="379"/>
        <end position="397"/>
    </location>
</feature>
<evidence type="ECO:0000313" key="11">
    <source>
        <dbReference type="Proteomes" id="UP000559256"/>
    </source>
</evidence>
<feature type="transmembrane region" description="Helical" evidence="8">
    <location>
        <begin position="27"/>
        <end position="48"/>
    </location>
</feature>
<evidence type="ECO:0000256" key="1">
    <source>
        <dbReference type="ARBA" id="ARBA00004141"/>
    </source>
</evidence>
<feature type="compositionally biased region" description="Basic and acidic residues" evidence="7">
    <location>
        <begin position="252"/>
        <end position="273"/>
    </location>
</feature>
<proteinExistence type="inferred from homology"/>
<keyword evidence="4 8" id="KW-0812">Transmembrane</keyword>
<reference evidence="10 11" key="1">
    <citation type="journal article" date="2020" name="ISME J.">
        <title>Uncovering the hidden diversity of litter-decomposition mechanisms in mushroom-forming fungi.</title>
        <authorList>
            <person name="Floudas D."/>
            <person name="Bentzer J."/>
            <person name="Ahren D."/>
            <person name="Johansson T."/>
            <person name="Persson P."/>
            <person name="Tunlid A."/>
        </authorList>
    </citation>
    <scope>NUCLEOTIDE SEQUENCE [LARGE SCALE GENOMIC DNA]</scope>
    <source>
        <strain evidence="10 11">CBS 291.85</strain>
    </source>
</reference>
<dbReference type="OrthoDB" id="440553at2759"/>
<dbReference type="GO" id="GO:0016020">
    <property type="term" value="C:membrane"/>
    <property type="evidence" value="ECO:0007669"/>
    <property type="project" value="UniProtKB-SubCell"/>
</dbReference>
<dbReference type="InterPro" id="IPR050930">
    <property type="entry name" value="MFS_Vesicular_Transporter"/>
</dbReference>
<name>A0A8H5CAU3_9AGAR</name>
<dbReference type="GO" id="GO:0022857">
    <property type="term" value="F:transmembrane transporter activity"/>
    <property type="evidence" value="ECO:0007669"/>
    <property type="project" value="InterPro"/>
</dbReference>
<feature type="transmembrane region" description="Helical" evidence="8">
    <location>
        <begin position="449"/>
        <end position="470"/>
    </location>
</feature>
<dbReference type="CDD" id="cd17325">
    <property type="entry name" value="MFS_MdtG_SLC18_like"/>
    <property type="match status" value="1"/>
</dbReference>
<dbReference type="PANTHER" id="PTHR23506">
    <property type="entry name" value="GH10249P"/>
    <property type="match status" value="1"/>
</dbReference>
<evidence type="ECO:0000256" key="6">
    <source>
        <dbReference type="ARBA" id="ARBA00023136"/>
    </source>
</evidence>
<keyword evidence="11" id="KW-1185">Reference proteome</keyword>
<dbReference type="InterPro" id="IPR036259">
    <property type="entry name" value="MFS_trans_sf"/>
</dbReference>
<evidence type="ECO:0000256" key="2">
    <source>
        <dbReference type="ARBA" id="ARBA00006829"/>
    </source>
</evidence>
<comment type="caution">
    <text evidence="10">The sequence shown here is derived from an EMBL/GenBank/DDBJ whole genome shotgun (WGS) entry which is preliminary data.</text>
</comment>
<sequence>MLGLKALTMATSDRKTPPIGLKWRSSYWFITFVVSLGLATDMLVYSIIVPVMPFHLEELGYDGVSGLSGWLLFAFSAGLLIATFPAAMFSERYDARQSPLVLGVIILVGSQIMLMEAPVYWLMVLARVLQGVGSTCVWVVGMALICDATPKEIVARQIGLAMSGFSLGVVVGPPAGGALYERFGFRGPFIFWNNYGRCGSNCAAHCCREEGCIEMGCRSIEGDETRRQCSPDQAANATVPDENGANVQAGGADEKASAGLAESEKEKQENVPREKPLSLLPVLGRLCRSPRAMNASFMALVYGIVYSCQEPTLPLHLQDVWSFQSGDTGLVFLAGVVPTLFSSPLTGYISDRFGTAWITLACLLLSLPWWIVMIVELNVVLFIASFSIENLFTSGILSPLMSELAAVAREDEGIGYAHVYAAFNLVFGIGSAVGPIIGGQVYDNSRRGWMIICILSAGLVAVGMVVSSIYTGEEPVVKRLLRAMKRDKSRSG</sequence>
<evidence type="ECO:0000259" key="9">
    <source>
        <dbReference type="PROSITE" id="PS50850"/>
    </source>
</evidence>
<keyword evidence="5 8" id="KW-1133">Transmembrane helix</keyword>
<feature type="domain" description="Major facilitator superfamily (MFS) profile" evidence="9">
    <location>
        <begin position="30"/>
        <end position="475"/>
    </location>
</feature>
<feature type="transmembrane region" description="Helical" evidence="8">
    <location>
        <begin position="100"/>
        <end position="122"/>
    </location>
</feature>
<dbReference type="PANTHER" id="PTHR23506:SF23">
    <property type="entry name" value="GH10249P"/>
    <property type="match status" value="1"/>
</dbReference>
<comment type="subcellular location">
    <subcellularLocation>
        <location evidence="1">Membrane</location>
        <topology evidence="1">Multi-pass membrane protein</topology>
    </subcellularLocation>
</comment>
<evidence type="ECO:0000313" key="10">
    <source>
        <dbReference type="EMBL" id="KAF5338417.1"/>
    </source>
</evidence>
<gene>
    <name evidence="10" type="ORF">D9758_012225</name>
</gene>
<keyword evidence="6 8" id="KW-0472">Membrane</keyword>
<evidence type="ECO:0000256" key="3">
    <source>
        <dbReference type="ARBA" id="ARBA00022448"/>
    </source>
</evidence>